<evidence type="ECO:0000256" key="3">
    <source>
        <dbReference type="SAM" id="Phobius"/>
    </source>
</evidence>
<dbReference type="Proteomes" id="UP000238413">
    <property type="component" value="Chromosome"/>
</dbReference>
<keyword evidence="3" id="KW-0812">Transmembrane</keyword>
<evidence type="ECO:0000256" key="1">
    <source>
        <dbReference type="ARBA" id="ARBA00022801"/>
    </source>
</evidence>
<organism evidence="4 5">
    <name type="scientific">Streptomyces dengpaensis</name>
    <dbReference type="NCBI Taxonomy" id="2049881"/>
    <lineage>
        <taxon>Bacteria</taxon>
        <taxon>Bacillati</taxon>
        <taxon>Actinomycetota</taxon>
        <taxon>Actinomycetes</taxon>
        <taxon>Kitasatosporales</taxon>
        <taxon>Streptomycetaceae</taxon>
        <taxon>Streptomyces</taxon>
    </lineage>
</organism>
<proteinExistence type="predicted"/>
<dbReference type="NCBIfam" id="NF033748">
    <property type="entry name" value="class_F_sortase"/>
    <property type="match status" value="1"/>
</dbReference>
<dbReference type="RefSeq" id="WP_099504934.1">
    <property type="nucleotide sequence ID" value="NZ_CP026652.1"/>
</dbReference>
<dbReference type="Gene3D" id="2.40.260.10">
    <property type="entry name" value="Sortase"/>
    <property type="match status" value="1"/>
</dbReference>
<keyword evidence="3" id="KW-0472">Membrane</keyword>
<evidence type="ECO:0000313" key="4">
    <source>
        <dbReference type="EMBL" id="AVH57353.1"/>
    </source>
</evidence>
<dbReference type="EMBL" id="CP026652">
    <property type="protein sequence ID" value="AVH57353.1"/>
    <property type="molecule type" value="Genomic_DNA"/>
</dbReference>
<feature type="transmembrane region" description="Helical" evidence="3">
    <location>
        <begin position="12"/>
        <end position="36"/>
    </location>
</feature>
<protein>
    <submittedName>
        <fullName evidence="4">Class F sortase</fullName>
    </submittedName>
</protein>
<dbReference type="InterPro" id="IPR042001">
    <property type="entry name" value="Sortase_F"/>
</dbReference>
<reference evidence="4 5" key="1">
    <citation type="submission" date="2018-02" db="EMBL/GenBank/DDBJ databases">
        <title>Complete genome sequence of Streptomyces dengpaensis, the producer of angucyclines.</title>
        <authorList>
            <person name="Yumei L."/>
        </authorList>
    </citation>
    <scope>NUCLEOTIDE SEQUENCE [LARGE SCALE GENOMIC DNA]</scope>
    <source>
        <strain evidence="4 5">XZHG99</strain>
    </source>
</reference>
<keyword evidence="3" id="KW-1133">Transmembrane helix</keyword>
<sequence length="234" mass="24368">METQRRTDASLYSSVLSVKVLACAAAAGIVLVIGGVHDAQPPQPSAAQGFAPPAATAPSQGFAELPASGRTPSAVIPAVQPLPPADPVRIRVPALKVDAPMMRLGLDRAGALRPPPADKANLAGWYGDGTAPGSTGTAITTGHVDTRTGSPGVFFGLGALAKGSVIEISRKDRRTALFTVDAVEFYSRKEFPSKKVYGRSELPQLRVITCGGRYAKKTGYQGNIVVYATLTEAR</sequence>
<gene>
    <name evidence="4" type="ORF">C4B68_17975</name>
</gene>
<evidence type="ECO:0000313" key="5">
    <source>
        <dbReference type="Proteomes" id="UP000238413"/>
    </source>
</evidence>
<dbReference type="InterPro" id="IPR023365">
    <property type="entry name" value="Sortase_dom-sf"/>
</dbReference>
<name>A0ABN5I2Q3_9ACTN</name>
<keyword evidence="1" id="KW-0378">Hydrolase</keyword>
<dbReference type="Pfam" id="PF04203">
    <property type="entry name" value="Sortase"/>
    <property type="match status" value="1"/>
</dbReference>
<dbReference type="SUPFAM" id="SSF63817">
    <property type="entry name" value="Sortase"/>
    <property type="match status" value="1"/>
</dbReference>
<feature type="compositionally biased region" description="Low complexity" evidence="2">
    <location>
        <begin position="42"/>
        <end position="58"/>
    </location>
</feature>
<feature type="region of interest" description="Disordered" evidence="2">
    <location>
        <begin position="42"/>
        <end position="68"/>
    </location>
</feature>
<dbReference type="InterPro" id="IPR005754">
    <property type="entry name" value="Sortase"/>
</dbReference>
<accession>A0ABN5I2Q3</accession>
<dbReference type="CDD" id="cd05829">
    <property type="entry name" value="Sortase_F"/>
    <property type="match status" value="1"/>
</dbReference>
<evidence type="ECO:0000256" key="2">
    <source>
        <dbReference type="SAM" id="MobiDB-lite"/>
    </source>
</evidence>
<keyword evidence="5" id="KW-1185">Reference proteome</keyword>